<evidence type="ECO:0000313" key="8">
    <source>
        <dbReference type="Proteomes" id="UP000093943"/>
    </source>
</evidence>
<dbReference type="Pfam" id="PF00440">
    <property type="entry name" value="TetR_N"/>
    <property type="match status" value="2"/>
</dbReference>
<dbReference type="Proteomes" id="UP000093943">
    <property type="component" value="Unassembled WGS sequence"/>
</dbReference>
<keyword evidence="4" id="KW-0804">Transcription</keyword>
<dbReference type="OrthoDB" id="5112469at2"/>
<dbReference type="PROSITE" id="PS50977">
    <property type="entry name" value="HTH_TETR_2"/>
    <property type="match status" value="2"/>
</dbReference>
<protein>
    <recommendedName>
        <fullName evidence="6">HTH tetR-type domain-containing protein</fullName>
    </recommendedName>
</protein>
<dbReference type="RefSeq" id="WP_064923583.1">
    <property type="nucleotide sequence ID" value="NZ_LZJK01000138.1"/>
</dbReference>
<evidence type="ECO:0000256" key="1">
    <source>
        <dbReference type="ARBA" id="ARBA00011738"/>
    </source>
</evidence>
<dbReference type="InterPro" id="IPR001647">
    <property type="entry name" value="HTH_TetR"/>
</dbReference>
<evidence type="ECO:0000256" key="2">
    <source>
        <dbReference type="ARBA" id="ARBA00023015"/>
    </source>
</evidence>
<dbReference type="SUPFAM" id="SSF46689">
    <property type="entry name" value="Homeodomain-like"/>
    <property type="match status" value="2"/>
</dbReference>
<dbReference type="PRINTS" id="PR00455">
    <property type="entry name" value="HTHTETR"/>
</dbReference>
<evidence type="ECO:0000259" key="6">
    <source>
        <dbReference type="PROSITE" id="PS50977"/>
    </source>
</evidence>
<evidence type="ECO:0000256" key="4">
    <source>
        <dbReference type="ARBA" id="ARBA00023163"/>
    </source>
</evidence>
<dbReference type="EMBL" id="LZKG01000058">
    <property type="protein sequence ID" value="OBI31432.1"/>
    <property type="molecule type" value="Genomic_DNA"/>
</dbReference>
<sequence length="441" mass="48014">MPGSEPVYRPGYAPDNVAVGYRGLGTRRRILECAGRLFVARGYHGTSIDAIAEEVGSSRAAIYQYFHSKDDIFGELYRQCEPDVLAHGRRLGRLAPDADGLRNLHQWLLEWADMYDRYAMVFLELPGIGPVEGSPQIDAGRISVEYAATISAKLHDAGVCGIEPDDAADVLIRIVHMVNLYRFRAMFGLCSSTRTSASLAIALQLLLFPETPDEVLETVAAPPMPDAGPRTAPEVTDAVVAQADPGAGPPVRQEILVAASALFFAHGYHSTSMRDIAAAADTSRATLYRYFSTKVAILAELSDQAIAKGRSLADELRALAHTGIGAESLQDWLTRFVTFQRAYAGVTRTWYDGTLAQQLPVDRYRAGNESFHRATVTLVERVQLPAGLDMTVSAAVFLAVLGRLTDLSLSHHPERNDADTAALMMTVLRRTLLRAAFTPPG</sequence>
<dbReference type="Gene3D" id="1.10.357.10">
    <property type="entry name" value="Tetracycline Repressor, domain 2"/>
    <property type="match status" value="2"/>
</dbReference>
<evidence type="ECO:0000256" key="5">
    <source>
        <dbReference type="PROSITE-ProRule" id="PRU00335"/>
    </source>
</evidence>
<dbReference type="PANTHER" id="PTHR30055:SF146">
    <property type="entry name" value="HTH-TYPE TRANSCRIPTIONAL DUAL REGULATOR CECR"/>
    <property type="match status" value="1"/>
</dbReference>
<dbReference type="GO" id="GO:0003700">
    <property type="term" value="F:DNA-binding transcription factor activity"/>
    <property type="evidence" value="ECO:0007669"/>
    <property type="project" value="TreeGrafter"/>
</dbReference>
<dbReference type="PANTHER" id="PTHR30055">
    <property type="entry name" value="HTH-TYPE TRANSCRIPTIONAL REGULATOR RUTR"/>
    <property type="match status" value="1"/>
</dbReference>
<keyword evidence="3 5" id="KW-0238">DNA-binding</keyword>
<feature type="DNA-binding region" description="H-T-H motif" evidence="5">
    <location>
        <begin position="272"/>
        <end position="291"/>
    </location>
</feature>
<evidence type="ECO:0000313" key="7">
    <source>
        <dbReference type="EMBL" id="OBI31432.1"/>
    </source>
</evidence>
<accession>A0A1A2Y284</accession>
<comment type="caution">
    <text evidence="7">The sequence shown here is derived from an EMBL/GenBank/DDBJ whole genome shotgun (WGS) entry which is preliminary data.</text>
</comment>
<comment type="subunit">
    <text evidence="1">Homodimer.</text>
</comment>
<dbReference type="FunFam" id="1.10.10.60:FF:000141">
    <property type="entry name" value="TetR family transcriptional regulator"/>
    <property type="match status" value="1"/>
</dbReference>
<organism evidence="7 8">
    <name type="scientific">Mycolicibacter sinensis (strain JDM601)</name>
    <name type="common">Mycobacterium sinense</name>
    <dbReference type="NCBI Taxonomy" id="875328"/>
    <lineage>
        <taxon>Bacteria</taxon>
        <taxon>Bacillati</taxon>
        <taxon>Actinomycetota</taxon>
        <taxon>Actinomycetes</taxon>
        <taxon>Mycobacteriales</taxon>
        <taxon>Mycobacteriaceae</taxon>
        <taxon>Mycolicibacter</taxon>
    </lineage>
</organism>
<name>A0A1A2Y284_MYCSD</name>
<dbReference type="InterPro" id="IPR009057">
    <property type="entry name" value="Homeodomain-like_sf"/>
</dbReference>
<reference evidence="8" key="1">
    <citation type="submission" date="2016-06" db="EMBL/GenBank/DDBJ databases">
        <authorList>
            <person name="Sutton G."/>
            <person name="Brinkac L."/>
            <person name="Sanka R."/>
            <person name="Adams M."/>
            <person name="Lau E."/>
            <person name="Sam S."/>
            <person name="Sreng N."/>
            <person name="Him V."/>
            <person name="Kerleguer A."/>
            <person name="Cheng S."/>
        </authorList>
    </citation>
    <scope>NUCLEOTIDE SEQUENCE [LARGE SCALE GENOMIC DNA]</scope>
    <source>
        <strain evidence="8">E1876</strain>
    </source>
</reference>
<gene>
    <name evidence="7" type="ORF">A5710_17880</name>
</gene>
<feature type="domain" description="HTH tetR-type" evidence="6">
    <location>
        <begin position="24"/>
        <end position="84"/>
    </location>
</feature>
<feature type="DNA-binding region" description="H-T-H motif" evidence="5">
    <location>
        <begin position="47"/>
        <end position="66"/>
    </location>
</feature>
<proteinExistence type="predicted"/>
<dbReference type="PROSITE" id="PS01081">
    <property type="entry name" value="HTH_TETR_1"/>
    <property type="match status" value="1"/>
</dbReference>
<dbReference type="AlphaFoldDB" id="A0A1A2Y284"/>
<dbReference type="GO" id="GO:0000976">
    <property type="term" value="F:transcription cis-regulatory region binding"/>
    <property type="evidence" value="ECO:0007669"/>
    <property type="project" value="TreeGrafter"/>
</dbReference>
<dbReference type="InterPro" id="IPR050109">
    <property type="entry name" value="HTH-type_TetR-like_transc_reg"/>
</dbReference>
<evidence type="ECO:0000256" key="3">
    <source>
        <dbReference type="ARBA" id="ARBA00023125"/>
    </source>
</evidence>
<dbReference type="GO" id="GO:0045892">
    <property type="term" value="P:negative regulation of DNA-templated transcription"/>
    <property type="evidence" value="ECO:0007669"/>
    <property type="project" value="UniProtKB-ARBA"/>
</dbReference>
<dbReference type="InterPro" id="IPR023772">
    <property type="entry name" value="DNA-bd_HTH_TetR-type_CS"/>
</dbReference>
<feature type="domain" description="HTH tetR-type" evidence="6">
    <location>
        <begin position="249"/>
        <end position="309"/>
    </location>
</feature>
<keyword evidence="2" id="KW-0805">Transcription regulation</keyword>